<evidence type="ECO:0000313" key="2">
    <source>
        <dbReference type="EMBL" id="AFK62744.1"/>
    </source>
</evidence>
<keyword evidence="3" id="KW-1185">Reference proteome</keyword>
<dbReference type="Proteomes" id="UP000005267">
    <property type="component" value="Chromosome"/>
</dbReference>
<evidence type="ECO:0000313" key="3">
    <source>
        <dbReference type="Proteomes" id="UP000005267"/>
    </source>
</evidence>
<accession>I3UCK6</accession>
<dbReference type="KEGG" id="aka:TKWG_13090"/>
<organism evidence="2 3">
    <name type="scientific">Advenella kashmirensis (strain DSM 17095 / LMG 22695 / WT001)</name>
    <name type="common">Tetrathiobacter kashmirensis</name>
    <dbReference type="NCBI Taxonomy" id="1036672"/>
    <lineage>
        <taxon>Bacteria</taxon>
        <taxon>Pseudomonadati</taxon>
        <taxon>Pseudomonadota</taxon>
        <taxon>Betaproteobacteria</taxon>
        <taxon>Burkholderiales</taxon>
        <taxon>Alcaligenaceae</taxon>
    </lineage>
</organism>
<dbReference type="EMBL" id="CP003555">
    <property type="protein sequence ID" value="AFK62744.1"/>
    <property type="molecule type" value="Genomic_DNA"/>
</dbReference>
<reference evidence="3" key="2">
    <citation type="journal article" date="2013" name="PLoS ONE">
        <title>Genome implosion elicits host-confinement in Alcaligenaceae: evidence from the comparative genomics of Tetrathiobacter kashmirensis, a pathogen in the making.</title>
        <authorList>
            <person name="Ghosh W."/>
            <person name="Alam M."/>
            <person name="Roy C."/>
            <person name="Pyne P."/>
            <person name="George A."/>
            <person name="Chakraborty R."/>
            <person name="Majumder S."/>
            <person name="Agarwal A."/>
            <person name="Chakraborty S."/>
            <person name="Majumdar S."/>
            <person name="Gupta S.K."/>
        </authorList>
    </citation>
    <scope>NUCLEOTIDE SEQUENCE [LARGE SCALE GENOMIC DNA]</scope>
    <source>
        <strain evidence="3">WT001</strain>
    </source>
</reference>
<feature type="signal peptide" evidence="1">
    <location>
        <begin position="1"/>
        <end position="19"/>
    </location>
</feature>
<dbReference type="AlphaFoldDB" id="I3UCK6"/>
<evidence type="ECO:0000256" key="1">
    <source>
        <dbReference type="SAM" id="SignalP"/>
    </source>
</evidence>
<gene>
    <name evidence="2" type="ordered locus">TKWG_13090</name>
</gene>
<protein>
    <recommendedName>
        <fullName evidence="4">PBCV-specific basic adaptor domain-containing protein</fullName>
    </recommendedName>
</protein>
<sequence length="113" mass="11866">MLTFTLVMLPCLAMPPAMARNYPCSGAKGGISHCQGETFICNDGSVSGSKKHCSATHGSGNTAAARLFSNNRNMAPSVKKDAGCGCRSGNYCTGPRGGKFCYSDSGRKSYLRK</sequence>
<evidence type="ECO:0008006" key="4">
    <source>
        <dbReference type="Google" id="ProtNLM"/>
    </source>
</evidence>
<keyword evidence="1" id="KW-0732">Signal</keyword>
<proteinExistence type="predicted"/>
<feature type="chain" id="PRO_5003680618" description="PBCV-specific basic adaptor domain-containing protein" evidence="1">
    <location>
        <begin position="20"/>
        <end position="113"/>
    </location>
</feature>
<name>I3UCK6_ADVKW</name>
<reference evidence="2 3" key="1">
    <citation type="journal article" date="2011" name="J. Bacteriol.">
        <title>Whole-genome shotgun sequencing of the sulfur-oxidizing chemoautotroph Tetrathiobacter kashmirensis.</title>
        <authorList>
            <person name="Ghosh W."/>
            <person name="George A."/>
            <person name="Agarwal A."/>
            <person name="Raj P."/>
            <person name="Alam M."/>
            <person name="Pyne P."/>
            <person name="Das Gupta S.K."/>
        </authorList>
    </citation>
    <scope>NUCLEOTIDE SEQUENCE [LARGE SCALE GENOMIC DNA]</scope>
    <source>
        <strain evidence="2 3">WT001</strain>
    </source>
</reference>
<dbReference type="HOGENOM" id="CLU_2155330_0_0_4"/>